<dbReference type="EMBL" id="JAPWTJ010000182">
    <property type="protein sequence ID" value="KAJ8981442.1"/>
    <property type="molecule type" value="Genomic_DNA"/>
</dbReference>
<dbReference type="InterPro" id="IPR029058">
    <property type="entry name" value="AB_hydrolase_fold"/>
</dbReference>
<organism evidence="6 7">
    <name type="scientific">Molorchus minor</name>
    <dbReference type="NCBI Taxonomy" id="1323400"/>
    <lineage>
        <taxon>Eukaryota</taxon>
        <taxon>Metazoa</taxon>
        <taxon>Ecdysozoa</taxon>
        <taxon>Arthropoda</taxon>
        <taxon>Hexapoda</taxon>
        <taxon>Insecta</taxon>
        <taxon>Pterygota</taxon>
        <taxon>Neoptera</taxon>
        <taxon>Endopterygota</taxon>
        <taxon>Coleoptera</taxon>
        <taxon>Polyphaga</taxon>
        <taxon>Cucujiformia</taxon>
        <taxon>Chrysomeloidea</taxon>
        <taxon>Cerambycidae</taxon>
        <taxon>Lamiinae</taxon>
        <taxon>Monochamini</taxon>
        <taxon>Molorchus</taxon>
    </lineage>
</organism>
<keyword evidence="4" id="KW-0325">Glycoprotein</keyword>
<feature type="domain" description="Carboxylesterase type B" evidence="5">
    <location>
        <begin position="5"/>
        <end position="214"/>
    </location>
</feature>
<dbReference type="InterPro" id="IPR002018">
    <property type="entry name" value="CarbesteraseB"/>
</dbReference>
<accession>A0ABQ9JVL5</accession>
<proteinExistence type="inferred from homology"/>
<keyword evidence="2" id="KW-0719">Serine esterase</keyword>
<dbReference type="Pfam" id="PF00135">
    <property type="entry name" value="COesterase"/>
    <property type="match status" value="1"/>
</dbReference>
<evidence type="ECO:0000313" key="7">
    <source>
        <dbReference type="Proteomes" id="UP001162164"/>
    </source>
</evidence>
<comment type="similarity">
    <text evidence="1">Belongs to the type-B carboxylesterase/lipase family.</text>
</comment>
<dbReference type="Gene3D" id="3.40.50.1820">
    <property type="entry name" value="alpha/beta hydrolase"/>
    <property type="match status" value="1"/>
</dbReference>
<dbReference type="SUPFAM" id="SSF53474">
    <property type="entry name" value="alpha/beta-Hydrolases"/>
    <property type="match status" value="1"/>
</dbReference>
<evidence type="ECO:0000313" key="6">
    <source>
        <dbReference type="EMBL" id="KAJ8981442.1"/>
    </source>
</evidence>
<evidence type="ECO:0000256" key="4">
    <source>
        <dbReference type="ARBA" id="ARBA00023180"/>
    </source>
</evidence>
<name>A0ABQ9JVL5_9CUCU</name>
<evidence type="ECO:0000259" key="5">
    <source>
        <dbReference type="Pfam" id="PF00135"/>
    </source>
</evidence>
<reference evidence="6" key="1">
    <citation type="journal article" date="2023" name="Insect Mol. Biol.">
        <title>Genome sequencing provides insights into the evolution of gene families encoding plant cell wall-degrading enzymes in longhorned beetles.</title>
        <authorList>
            <person name="Shin N.R."/>
            <person name="Okamura Y."/>
            <person name="Kirsch R."/>
            <person name="Pauchet Y."/>
        </authorList>
    </citation>
    <scope>NUCLEOTIDE SEQUENCE</scope>
    <source>
        <strain evidence="6">MMC_N1</strain>
    </source>
</reference>
<dbReference type="PANTHER" id="PTHR43142">
    <property type="entry name" value="CARBOXYLIC ESTER HYDROLASE"/>
    <property type="match status" value="1"/>
</dbReference>
<dbReference type="Proteomes" id="UP001162164">
    <property type="component" value="Unassembled WGS sequence"/>
</dbReference>
<comment type="caution">
    <text evidence="6">The sequence shown here is derived from an EMBL/GenBank/DDBJ whole genome shotgun (WGS) entry which is preliminary data.</text>
</comment>
<evidence type="ECO:0000256" key="3">
    <source>
        <dbReference type="ARBA" id="ARBA00022801"/>
    </source>
</evidence>
<sequence length="229" mass="26092">MYEAVANGRINKVPLLIGINSEERLSLAGGNTRRTFQLLADEDMYIDDESVRTTAGEAIRAIYTDGLLQDNLPAAVQYFSDNRFARAIIRYADLQSQYSDVYFYQFSYHGLLGGNNVSLEGIGRVTHAEDTNYLWSSQDGTDLSEYPAADVTTLDRYVALFTNFAKNLNPTPSESDLLQNVILPKVSSDKFYYLDIDENLEIKQNPREFSYKKWVEVYETFATKPFISY</sequence>
<evidence type="ECO:0000256" key="2">
    <source>
        <dbReference type="ARBA" id="ARBA00022487"/>
    </source>
</evidence>
<evidence type="ECO:0000256" key="1">
    <source>
        <dbReference type="ARBA" id="ARBA00005964"/>
    </source>
</evidence>
<keyword evidence="7" id="KW-1185">Reference proteome</keyword>
<protein>
    <recommendedName>
        <fullName evidence="5">Carboxylesterase type B domain-containing protein</fullName>
    </recommendedName>
</protein>
<gene>
    <name evidence="6" type="ORF">NQ317_000116</name>
</gene>
<keyword evidence="3" id="KW-0378">Hydrolase</keyword>
<dbReference type="PANTHER" id="PTHR43142:SF1">
    <property type="entry name" value="CARBOXYLIC ESTER HYDROLASE"/>
    <property type="match status" value="1"/>
</dbReference>